<evidence type="ECO:0000256" key="1">
    <source>
        <dbReference type="ARBA" id="ARBA00004196"/>
    </source>
</evidence>
<evidence type="ECO:0000313" key="6">
    <source>
        <dbReference type="Proteomes" id="UP000242610"/>
    </source>
</evidence>
<sequence length="853" mass="89111">MFRMRNAVAAAVAGILSLSLVDGTAFADTVEGDQGVGSDVPSLDASQLGLVPAPKGIKPAGVTESGPSVQDGGCVPFGGANMPNRIVNGDFEYPQIGTSDPVLTTIDGYWVNIDPVYGYFGTKYNRYEALPGFCRSRFGWESMETFHLPALNKNDAQRVELQSANGNQVGEIVGEEEGKGIYQDVRTVPGAIYKWRLRHSSFDQTHVDVMNVMIGPANGTLTAQNAVRVSVNGAGDEVGPVGTRIATKVATHNALTQSETYEGSYVIPAGQTVTRFSFKSVDSLSGISGNFIDDVSFSVVYPLSFDSNGGVGTTPERVGGVPNAGIGGCATHHAAGESVKLPTGAKDSDCWDSSMLTYPSPTSGKFAGQHAKFVGWSKDQHEPFLNEADAKAATINNYPMPESNATLHAVWAWSSGSVDYDGNAPDASGSVPSSGVIDTGTKYPVAGNGFTRPGHRFDGWTENPDGSGKVYQPGDPMEIKPGPVKLHAKWVATGSVSFDGNGPDVTGSVPGSGEKDAGSSFVVPENGFDRKNHRFDGWTENPDGSGKVYQPGETIPMPSEDSTLHAKWVSTGSVDYDGNGPDVTGSVPGSGVVDSGTKYPIADNGFTRPGHRFDGWTENPDGSGKVYRPGDELPMGEGPLKLHAKWVPTGTVSYDGNAPGVVGTMPPSDPIDIGSSASVPGSGFTRPGHRFDGWTLSPDGSGKVYRPGDKLPITDGSVTLHAKWVPTGSVSYDGGPGASGSVPGSGERDAGSGLPVAGNGFTRPGFRFKGWSLNADGSGKLYRPGDVIQVSDGPMVLHAVWEKDPAAKVKRSKSLSSTGAVSWIVAAVAVTALAAAICILLWRRFSVSAHAED</sequence>
<keyword evidence="3" id="KW-0812">Transmembrane</keyword>
<feature type="region of interest" description="Disordered" evidence="2">
    <location>
        <begin position="603"/>
        <end position="622"/>
    </location>
</feature>
<keyword evidence="3" id="KW-1133">Transmembrane helix</keyword>
<dbReference type="AlphaFoldDB" id="A0A1C4H591"/>
<dbReference type="STRING" id="1505727.GA0061077_1002"/>
<dbReference type="OrthoDB" id="3232769at2"/>
<keyword evidence="3" id="KW-0472">Membrane</keyword>
<dbReference type="Gene3D" id="2.60.40.4270">
    <property type="entry name" value="Listeria-Bacteroides repeat domain"/>
    <property type="match status" value="5"/>
</dbReference>
<organism evidence="5 6">
    <name type="scientific">Bifidobacterium commune</name>
    <dbReference type="NCBI Taxonomy" id="1505727"/>
    <lineage>
        <taxon>Bacteria</taxon>
        <taxon>Bacillati</taxon>
        <taxon>Actinomycetota</taxon>
        <taxon>Actinomycetes</taxon>
        <taxon>Bifidobacteriales</taxon>
        <taxon>Bifidobacteriaceae</taxon>
        <taxon>Bifidobacterium</taxon>
    </lineage>
</organism>
<feature type="transmembrane region" description="Helical" evidence="3">
    <location>
        <begin position="820"/>
        <end position="842"/>
    </location>
</feature>
<evidence type="ECO:0000256" key="4">
    <source>
        <dbReference type="SAM" id="SignalP"/>
    </source>
</evidence>
<name>A0A1C4H591_9BIFI</name>
<dbReference type="GO" id="GO:0030313">
    <property type="term" value="C:cell envelope"/>
    <property type="evidence" value="ECO:0007669"/>
    <property type="project" value="UniProtKB-SubCell"/>
</dbReference>
<dbReference type="EMBL" id="FMBL01000002">
    <property type="protein sequence ID" value="SCC80087.1"/>
    <property type="molecule type" value="Genomic_DNA"/>
</dbReference>
<protein>
    <submittedName>
        <fullName evidence="5">Repeat domain (List_Bact_rpt)</fullName>
    </submittedName>
</protein>
<keyword evidence="4" id="KW-0732">Signal</keyword>
<dbReference type="Proteomes" id="UP000242610">
    <property type="component" value="Unassembled WGS sequence"/>
</dbReference>
<reference evidence="6" key="1">
    <citation type="submission" date="2016-08" db="EMBL/GenBank/DDBJ databases">
        <authorList>
            <person name="Varghese N."/>
            <person name="Submissions Spin"/>
        </authorList>
    </citation>
    <scope>NUCLEOTIDE SEQUENCE [LARGE SCALE GENOMIC DNA]</scope>
    <source>
        <strain evidence="6">R-52791</strain>
    </source>
</reference>
<dbReference type="InterPro" id="IPR013378">
    <property type="entry name" value="InlB-like_B-rpt"/>
</dbReference>
<dbReference type="RefSeq" id="WP_159426918.1">
    <property type="nucleotide sequence ID" value="NZ_FMBL01000002.1"/>
</dbReference>
<feature type="chain" id="PRO_5008692893" evidence="4">
    <location>
        <begin position="28"/>
        <end position="853"/>
    </location>
</feature>
<evidence type="ECO:0000256" key="3">
    <source>
        <dbReference type="SAM" id="Phobius"/>
    </source>
</evidence>
<evidence type="ECO:0000256" key="2">
    <source>
        <dbReference type="SAM" id="MobiDB-lite"/>
    </source>
</evidence>
<feature type="region of interest" description="Disordered" evidence="2">
    <location>
        <begin position="509"/>
        <end position="547"/>
    </location>
</feature>
<dbReference type="InterPro" id="IPR042229">
    <property type="entry name" value="Listeria/Bacterioides_rpt_sf"/>
</dbReference>
<dbReference type="Pfam" id="PF09479">
    <property type="entry name" value="Flg_new"/>
    <property type="match status" value="5"/>
</dbReference>
<feature type="signal peptide" evidence="4">
    <location>
        <begin position="1"/>
        <end position="27"/>
    </location>
</feature>
<accession>A0A1C4H591</accession>
<evidence type="ECO:0000313" key="5">
    <source>
        <dbReference type="EMBL" id="SCC80087.1"/>
    </source>
</evidence>
<keyword evidence="6" id="KW-1185">Reference proteome</keyword>
<feature type="compositionally biased region" description="Basic and acidic residues" evidence="2">
    <location>
        <begin position="527"/>
        <end position="537"/>
    </location>
</feature>
<proteinExistence type="predicted"/>
<feature type="region of interest" description="Disordered" evidence="2">
    <location>
        <begin position="732"/>
        <end position="754"/>
    </location>
</feature>
<gene>
    <name evidence="5" type="ORF">GA0061077_1002</name>
</gene>
<comment type="subcellular location">
    <subcellularLocation>
        <location evidence="1">Cell envelope</location>
    </subcellularLocation>
</comment>